<evidence type="ECO:0000313" key="4">
    <source>
        <dbReference type="Proteomes" id="UP001295423"/>
    </source>
</evidence>
<accession>A0AAD2CNR9</accession>
<comment type="caution">
    <text evidence="3">The sequence shown here is derived from an EMBL/GenBank/DDBJ whole genome shotgun (WGS) entry which is preliminary data.</text>
</comment>
<proteinExistence type="predicted"/>
<feature type="region of interest" description="Disordered" evidence="1">
    <location>
        <begin position="96"/>
        <end position="115"/>
    </location>
</feature>
<keyword evidence="2" id="KW-1133">Transmembrane helix</keyword>
<evidence type="ECO:0000256" key="1">
    <source>
        <dbReference type="SAM" id="MobiDB-lite"/>
    </source>
</evidence>
<gene>
    <name evidence="3" type="ORF">CYCCA115_LOCUS6630</name>
</gene>
<keyword evidence="2" id="KW-0472">Membrane</keyword>
<feature type="transmembrane region" description="Helical" evidence="2">
    <location>
        <begin position="149"/>
        <end position="169"/>
    </location>
</feature>
<organism evidence="3 4">
    <name type="scientific">Cylindrotheca closterium</name>
    <dbReference type="NCBI Taxonomy" id="2856"/>
    <lineage>
        <taxon>Eukaryota</taxon>
        <taxon>Sar</taxon>
        <taxon>Stramenopiles</taxon>
        <taxon>Ochrophyta</taxon>
        <taxon>Bacillariophyta</taxon>
        <taxon>Bacillariophyceae</taxon>
        <taxon>Bacillariophycidae</taxon>
        <taxon>Bacillariales</taxon>
        <taxon>Bacillariaceae</taxon>
        <taxon>Cylindrotheca</taxon>
    </lineage>
</organism>
<evidence type="ECO:0000313" key="3">
    <source>
        <dbReference type="EMBL" id="CAJ1939532.1"/>
    </source>
</evidence>
<name>A0AAD2CNR9_9STRA</name>
<keyword evidence="2" id="KW-0812">Transmembrane</keyword>
<dbReference type="Proteomes" id="UP001295423">
    <property type="component" value="Unassembled WGS sequence"/>
</dbReference>
<dbReference type="AlphaFoldDB" id="A0AAD2CNR9"/>
<evidence type="ECO:0000256" key="2">
    <source>
        <dbReference type="SAM" id="Phobius"/>
    </source>
</evidence>
<sequence>MAVNDSNVSSLTSLKSIANSDTTATIITVVHPGDRLVLNYQYPQTVARYTANDCSEFSNETHFGIYGNSYRFQSKEVNKNFTFVCQQENNIHNTTAIMSDDDDDENNNGCNDDGSYTNARTFVVRSVPPPRKRSWPIQNPNRVGVVDHGLIFLMVVGALGLISLAMNCCMDYSDSQKKKAADDIAREIMNDIDNNADDVER</sequence>
<protein>
    <submittedName>
        <fullName evidence="3">Uncharacterized protein</fullName>
    </submittedName>
</protein>
<reference evidence="3" key="1">
    <citation type="submission" date="2023-08" db="EMBL/GenBank/DDBJ databases">
        <authorList>
            <person name="Audoor S."/>
            <person name="Bilcke G."/>
        </authorList>
    </citation>
    <scope>NUCLEOTIDE SEQUENCE</scope>
</reference>
<dbReference type="EMBL" id="CAKOGP040000802">
    <property type="protein sequence ID" value="CAJ1939532.1"/>
    <property type="molecule type" value="Genomic_DNA"/>
</dbReference>
<keyword evidence="4" id="KW-1185">Reference proteome</keyword>